<keyword evidence="6 8" id="KW-1133">Transmembrane helix</keyword>
<evidence type="ECO:0000256" key="3">
    <source>
        <dbReference type="ARBA" id="ARBA00022448"/>
    </source>
</evidence>
<dbReference type="HOGENOM" id="CLU_1636735_0_0_1"/>
<dbReference type="EMBL" id="CAIF01000003">
    <property type="protein sequence ID" value="CCH40706.1"/>
    <property type="molecule type" value="Genomic_DNA"/>
</dbReference>
<reference evidence="9 10" key="1">
    <citation type="journal article" date="2012" name="Eukaryot. Cell">
        <title>Draft genome sequence of Wickerhamomyces ciferrii NRRL Y-1031 F-60-10.</title>
        <authorList>
            <person name="Schneider J."/>
            <person name="Andrea H."/>
            <person name="Blom J."/>
            <person name="Jaenicke S."/>
            <person name="Ruckert C."/>
            <person name="Schorsch C."/>
            <person name="Szczepanowski R."/>
            <person name="Farwick M."/>
            <person name="Goesmann A."/>
            <person name="Puhler A."/>
            <person name="Schaffer S."/>
            <person name="Tauch A."/>
            <person name="Kohler T."/>
            <person name="Brinkrolf K."/>
        </authorList>
    </citation>
    <scope>NUCLEOTIDE SEQUENCE [LARGE SCALE GENOMIC DNA]</scope>
    <source>
        <strain evidence="10">ATCC 14091 / BCRC 22168 / CBS 111 / JCM 3599 / NBRC 0793 / NRRL Y-1031 F-60-10</strain>
    </source>
</reference>
<dbReference type="Pfam" id="PF03595">
    <property type="entry name" value="SLAC1"/>
    <property type="match status" value="1"/>
</dbReference>
<keyword evidence="5 8" id="KW-0812">Transmembrane</keyword>
<organism evidence="9 10">
    <name type="scientific">Wickerhamomyces ciferrii (strain ATCC 14091 / BCRC 22168 / CBS 111 / JCM 3599 / NBRC 0793 / NRRL Y-1031 F-60-10)</name>
    <name type="common">Yeast</name>
    <name type="synonym">Pichia ciferrii</name>
    <dbReference type="NCBI Taxonomy" id="1206466"/>
    <lineage>
        <taxon>Eukaryota</taxon>
        <taxon>Fungi</taxon>
        <taxon>Dikarya</taxon>
        <taxon>Ascomycota</taxon>
        <taxon>Saccharomycotina</taxon>
        <taxon>Saccharomycetes</taxon>
        <taxon>Phaffomycetales</taxon>
        <taxon>Wickerhamomycetaceae</taxon>
        <taxon>Wickerhamomyces</taxon>
    </lineage>
</organism>
<name>K0KCT9_WICCF</name>
<dbReference type="PANTHER" id="PTHR31686">
    <property type="match status" value="1"/>
</dbReference>
<evidence type="ECO:0000256" key="4">
    <source>
        <dbReference type="ARBA" id="ARBA00022475"/>
    </source>
</evidence>
<dbReference type="Gene3D" id="1.50.10.150">
    <property type="entry name" value="Voltage-dependent anion channel"/>
    <property type="match status" value="1"/>
</dbReference>
<evidence type="ECO:0000256" key="8">
    <source>
        <dbReference type="SAM" id="Phobius"/>
    </source>
</evidence>
<keyword evidence="4" id="KW-1003">Cell membrane</keyword>
<dbReference type="PANTHER" id="PTHR31686:SF1">
    <property type="entry name" value="SULFITE EFFLUX PUMP SSU1"/>
    <property type="match status" value="1"/>
</dbReference>
<proteinExistence type="inferred from homology"/>
<gene>
    <name evidence="9" type="ORF">BN7_240</name>
</gene>
<evidence type="ECO:0000256" key="5">
    <source>
        <dbReference type="ARBA" id="ARBA00022692"/>
    </source>
</evidence>
<dbReference type="GO" id="GO:0005886">
    <property type="term" value="C:plasma membrane"/>
    <property type="evidence" value="ECO:0007669"/>
    <property type="project" value="UniProtKB-SubCell"/>
</dbReference>
<dbReference type="GO" id="GO:0000319">
    <property type="term" value="F:sulfite transmembrane transporter activity"/>
    <property type="evidence" value="ECO:0007669"/>
    <property type="project" value="TreeGrafter"/>
</dbReference>
<keyword evidence="7 8" id="KW-0472">Membrane</keyword>
<dbReference type="InterPro" id="IPR051629">
    <property type="entry name" value="Sulfite_efflux_TDT"/>
</dbReference>
<feature type="transmembrane region" description="Helical" evidence="8">
    <location>
        <begin position="105"/>
        <end position="126"/>
    </location>
</feature>
<evidence type="ECO:0000256" key="6">
    <source>
        <dbReference type="ARBA" id="ARBA00022989"/>
    </source>
</evidence>
<keyword evidence="3" id="KW-0813">Transport</keyword>
<keyword evidence="10" id="KW-1185">Reference proteome</keyword>
<comment type="caution">
    <text evidence="9">The sequence shown here is derived from an EMBL/GenBank/DDBJ whole genome shotgun (WGS) entry which is preliminary data.</text>
</comment>
<evidence type="ECO:0000313" key="9">
    <source>
        <dbReference type="EMBL" id="CCH40706.1"/>
    </source>
</evidence>
<feature type="transmembrane region" description="Helical" evidence="8">
    <location>
        <begin position="75"/>
        <end position="93"/>
    </location>
</feature>
<evidence type="ECO:0000256" key="2">
    <source>
        <dbReference type="ARBA" id="ARBA00008566"/>
    </source>
</evidence>
<dbReference type="InParanoid" id="K0KCT9"/>
<comment type="similarity">
    <text evidence="2">Belongs to the tellurite-resistance/dicarboxylate transporter (TDT) family.</text>
</comment>
<dbReference type="FunCoup" id="K0KCT9">
    <property type="interactions" value="57"/>
</dbReference>
<dbReference type="AlphaFoldDB" id="K0KCT9"/>
<protein>
    <submittedName>
        <fullName evidence="9">Malic acid transport protein</fullName>
    </submittedName>
</protein>
<feature type="transmembrane region" description="Helical" evidence="8">
    <location>
        <begin position="38"/>
        <end position="63"/>
    </location>
</feature>
<accession>K0KCT9</accession>
<dbReference type="InterPro" id="IPR038665">
    <property type="entry name" value="Voltage-dep_anion_channel_sf"/>
</dbReference>
<comment type="subcellular location">
    <subcellularLocation>
        <location evidence="1">Cell membrane</location>
        <topology evidence="1">Multi-pass membrane protein</topology>
    </subcellularLocation>
</comment>
<dbReference type="eggNOG" id="ENOG502QT02">
    <property type="taxonomic scope" value="Eukaryota"/>
</dbReference>
<sequence length="162" mass="18261">MFGQGAYAIQLFGKNFHDSYGFPETSTESIMIGITIKYTCIFVAIFLETFGFFMTFIAIVSVITRSKGLHFHKGWWAMTFPLGTMSISTNLTGKLMNYETFKIISCIYGVCLILITIGCLIGSLIYETPRLKDFEDEVDEVDHEKSGTEVVHDLESGTLYDK</sequence>
<dbReference type="Proteomes" id="UP000009328">
    <property type="component" value="Unassembled WGS sequence"/>
</dbReference>
<evidence type="ECO:0000313" key="10">
    <source>
        <dbReference type="Proteomes" id="UP000009328"/>
    </source>
</evidence>
<evidence type="ECO:0000256" key="7">
    <source>
        <dbReference type="ARBA" id="ARBA00023136"/>
    </source>
</evidence>
<evidence type="ECO:0000256" key="1">
    <source>
        <dbReference type="ARBA" id="ARBA00004651"/>
    </source>
</evidence>
<dbReference type="InterPro" id="IPR004695">
    <property type="entry name" value="SLAC1/Mae1/Ssu1/TehA"/>
</dbReference>